<sequence>MSEDMSGLAAVTHILERHVLRFYYCCHDWPAPVAPDPLAANPADGVASSSGQHYGAQDGGDSMSSEEEEAEYEDVAALLASLNLEFGEGDSGDALPPPAAGASAGSRAAASSADGKQVGGNNTGAEKADAGGEDAGADGGGGNSGGGNSGGGNSGGAAGAAAARVRVGSWNVKKLTFTRAETHRRKLKHLARQIIESGAKIVALQEISSIEGVRYLCAQLDLLGRKTSLDTWRACVSTESLYVGGPAPGGVVEHAAIIYRASGPPGRSVIDEMRDPQGRSLCGQLWQHPGFLRSPLYALLSIRRRPVLFINCHLRQNGNAEVAALLKLVHAAEEQCHMPVHFWRQLTVVVLGDFNKEPRVAAMEHFVANGWQRGIPRELNTNVIDQNHYDDIFLKNMGVKEHAAGGFASLVNGIVWPLPAHLVALNNMNAAIAQYSDHLLADIRAAADPRRYAGVVDVGVVDAQNGKGSVELRRYPKSHPFAQLQGSDNIISFTTARYFKQPLIVRGPGAGADVMAAGVFSDLLRLAAYLGAPS</sequence>
<feature type="domain" description="Homoserine dehydrogenase catalytic" evidence="4">
    <location>
        <begin position="447"/>
        <end position="524"/>
    </location>
</feature>
<evidence type="ECO:0000256" key="2">
    <source>
        <dbReference type="ARBA" id="ARBA00023002"/>
    </source>
</evidence>
<dbReference type="Pfam" id="PF00742">
    <property type="entry name" value="Homoserine_dh"/>
    <property type="match status" value="1"/>
</dbReference>
<dbReference type="Gene3D" id="3.30.360.10">
    <property type="entry name" value="Dihydrodipicolinate Reductase, domain 2"/>
    <property type="match status" value="1"/>
</dbReference>
<dbReference type="AlphaFoldDB" id="A0A835WQ79"/>
<feature type="region of interest" description="Disordered" evidence="3">
    <location>
        <begin position="88"/>
        <end position="158"/>
    </location>
</feature>
<feature type="compositionally biased region" description="Low complexity" evidence="3">
    <location>
        <begin position="100"/>
        <end position="115"/>
    </location>
</feature>
<protein>
    <recommendedName>
        <fullName evidence="4">Homoserine dehydrogenase catalytic domain-containing protein</fullName>
    </recommendedName>
</protein>
<dbReference type="PANTHER" id="PTHR43070">
    <property type="match status" value="1"/>
</dbReference>
<dbReference type="InterPro" id="IPR001342">
    <property type="entry name" value="HDH_cat"/>
</dbReference>
<gene>
    <name evidence="5" type="ORF">HYH02_004218</name>
</gene>
<comment type="caution">
    <text evidence="5">The sequence shown here is derived from an EMBL/GenBank/DDBJ whole genome shotgun (WGS) entry which is preliminary data.</text>
</comment>
<dbReference type="EMBL" id="JAEHOD010000009">
    <property type="protein sequence ID" value="KAG2450946.1"/>
    <property type="molecule type" value="Genomic_DNA"/>
</dbReference>
<accession>A0A835WQ79</accession>
<dbReference type="GO" id="GO:0004412">
    <property type="term" value="F:homoserine dehydrogenase activity"/>
    <property type="evidence" value="ECO:0007669"/>
    <property type="project" value="InterPro"/>
</dbReference>
<dbReference type="GO" id="GO:0009067">
    <property type="term" value="P:aspartate family amino acid biosynthetic process"/>
    <property type="evidence" value="ECO:0007669"/>
    <property type="project" value="InterPro"/>
</dbReference>
<evidence type="ECO:0000313" key="5">
    <source>
        <dbReference type="EMBL" id="KAG2450946.1"/>
    </source>
</evidence>
<dbReference type="InterPro" id="IPR036691">
    <property type="entry name" value="Endo/exonu/phosph_ase_sf"/>
</dbReference>
<keyword evidence="2" id="KW-0560">Oxidoreductase</keyword>
<feature type="compositionally biased region" description="Acidic residues" evidence="3">
    <location>
        <begin position="64"/>
        <end position="73"/>
    </location>
</feature>
<feature type="region of interest" description="Disordered" evidence="3">
    <location>
        <begin position="40"/>
        <end position="73"/>
    </location>
</feature>
<dbReference type="SUPFAM" id="SSF56219">
    <property type="entry name" value="DNase I-like"/>
    <property type="match status" value="1"/>
</dbReference>
<reference evidence="5" key="1">
    <citation type="journal article" date="2020" name="bioRxiv">
        <title>Comparative genomics of Chlamydomonas.</title>
        <authorList>
            <person name="Craig R.J."/>
            <person name="Hasan A.R."/>
            <person name="Ness R.W."/>
            <person name="Keightley P.D."/>
        </authorList>
    </citation>
    <scope>NUCLEOTIDE SEQUENCE</scope>
    <source>
        <strain evidence="5">CCAP 11/173</strain>
    </source>
</reference>
<organism evidence="5 6">
    <name type="scientific">Chlamydomonas schloesseri</name>
    <dbReference type="NCBI Taxonomy" id="2026947"/>
    <lineage>
        <taxon>Eukaryota</taxon>
        <taxon>Viridiplantae</taxon>
        <taxon>Chlorophyta</taxon>
        <taxon>core chlorophytes</taxon>
        <taxon>Chlorophyceae</taxon>
        <taxon>CS clade</taxon>
        <taxon>Chlamydomonadales</taxon>
        <taxon>Chlamydomonadaceae</taxon>
        <taxon>Chlamydomonas</taxon>
    </lineage>
</organism>
<dbReference type="Gene3D" id="3.40.50.720">
    <property type="entry name" value="NAD(P)-binding Rossmann-like Domain"/>
    <property type="match status" value="1"/>
</dbReference>
<dbReference type="PANTHER" id="PTHR43070:SF5">
    <property type="entry name" value="HOMOSERINE DEHYDROGENASE"/>
    <property type="match status" value="1"/>
</dbReference>
<keyword evidence="1" id="KW-0521">NADP</keyword>
<evidence type="ECO:0000259" key="4">
    <source>
        <dbReference type="Pfam" id="PF00742"/>
    </source>
</evidence>
<dbReference type="SUPFAM" id="SSF55347">
    <property type="entry name" value="Glyceraldehyde-3-phosphate dehydrogenase-like, C-terminal domain"/>
    <property type="match status" value="1"/>
</dbReference>
<keyword evidence="6" id="KW-1185">Reference proteome</keyword>
<dbReference type="Proteomes" id="UP000613740">
    <property type="component" value="Unassembled WGS sequence"/>
</dbReference>
<evidence type="ECO:0000256" key="3">
    <source>
        <dbReference type="SAM" id="MobiDB-lite"/>
    </source>
</evidence>
<dbReference type="OrthoDB" id="557242at2759"/>
<evidence type="ECO:0000313" key="6">
    <source>
        <dbReference type="Proteomes" id="UP000613740"/>
    </source>
</evidence>
<dbReference type="Gene3D" id="3.60.10.10">
    <property type="entry name" value="Endonuclease/exonuclease/phosphatase"/>
    <property type="match status" value="1"/>
</dbReference>
<dbReference type="GO" id="GO:0009090">
    <property type="term" value="P:homoserine biosynthetic process"/>
    <property type="evidence" value="ECO:0007669"/>
    <property type="project" value="TreeGrafter"/>
</dbReference>
<feature type="compositionally biased region" description="Gly residues" evidence="3">
    <location>
        <begin position="137"/>
        <end position="158"/>
    </location>
</feature>
<name>A0A835WQ79_9CHLO</name>
<proteinExistence type="predicted"/>
<dbReference type="InterPro" id="IPR011147">
    <property type="entry name" value="Bifunc_Aspkin/hSer_DH"/>
</dbReference>
<evidence type="ECO:0000256" key="1">
    <source>
        <dbReference type="ARBA" id="ARBA00022857"/>
    </source>
</evidence>